<comment type="similarity">
    <text evidence="7">Belongs to the glycosyltransferase 87 family.</text>
</comment>
<proteinExistence type="inferred from homology"/>
<evidence type="ECO:0000256" key="4">
    <source>
        <dbReference type="ARBA" id="ARBA00022692"/>
    </source>
</evidence>
<dbReference type="GO" id="GO:0005886">
    <property type="term" value="C:plasma membrane"/>
    <property type="evidence" value="ECO:0007669"/>
    <property type="project" value="UniProtKB-SubCell"/>
</dbReference>
<keyword evidence="2" id="KW-1003">Cell membrane</keyword>
<feature type="transmembrane region" description="Helical" evidence="8">
    <location>
        <begin position="206"/>
        <end position="233"/>
    </location>
</feature>
<dbReference type="EMBL" id="CP034328">
    <property type="protein sequence ID" value="AZL57555.1"/>
    <property type="molecule type" value="Genomic_DNA"/>
</dbReference>
<dbReference type="AlphaFoldDB" id="A0A3S8U1X2"/>
<dbReference type="GO" id="GO:0016758">
    <property type="term" value="F:hexosyltransferase activity"/>
    <property type="evidence" value="ECO:0007669"/>
    <property type="project" value="InterPro"/>
</dbReference>
<feature type="transmembrane region" description="Helical" evidence="8">
    <location>
        <begin position="381"/>
        <end position="402"/>
    </location>
</feature>
<feature type="transmembrane region" description="Helical" evidence="8">
    <location>
        <begin position="104"/>
        <end position="132"/>
    </location>
</feature>
<comment type="subcellular location">
    <subcellularLocation>
        <location evidence="1">Cell membrane</location>
        <topology evidence="1">Multi-pass membrane protein</topology>
    </subcellularLocation>
</comment>
<dbReference type="OrthoDB" id="7679563at2"/>
<gene>
    <name evidence="9" type="ORF">EI545_01065</name>
</gene>
<feature type="transmembrane region" description="Helical" evidence="8">
    <location>
        <begin position="144"/>
        <end position="160"/>
    </location>
</feature>
<evidence type="ECO:0000313" key="9">
    <source>
        <dbReference type="EMBL" id="AZL57555.1"/>
    </source>
</evidence>
<sequence>MQDQGELDLADARLRLLGSSRAALVVYVGCGLTLLCTLLVLVVSAIVTSGDGPRAMSNDFRVFWAAGQMALDGDFLGVFDTDRLTAVHGVDPEYWMPWLYPPGFLFLIAPLGALGFTTGFAILSLLSVALMALAIRPFVAGSKVAWLAFSLAPAYLPILVQGQNGLLWLAGLVAALAALRTDRWVLAGVFIGLLTLKPQYGLLIPVALLAAGLWWTVLSASVTALIVAAVPTIWTGLDYWSLFLRRMGEYSDYITATMPTLILAASPFAMFVRLGLDPETAFVGQAVVTVAAAFCVFLIWRSRQLCFDTKAASLLIASFLAAPVTWYNEAAIMALVGLFLVRAGILGRTSSQWLLLAVLWFGAGWQSMGIFLGLADKQFPWALVTTPVMLLCLALCLSRYLAVRRTPVWGA</sequence>
<keyword evidence="5 8" id="KW-1133">Transmembrane helix</keyword>
<feature type="transmembrane region" description="Helical" evidence="8">
    <location>
        <begin position="22"/>
        <end position="47"/>
    </location>
</feature>
<feature type="transmembrane region" description="Helical" evidence="8">
    <location>
        <begin position="281"/>
        <end position="300"/>
    </location>
</feature>
<accession>A0A3S8U1X2</accession>
<organism evidence="9 10">
    <name type="scientific">Tabrizicola piscis</name>
    <dbReference type="NCBI Taxonomy" id="2494374"/>
    <lineage>
        <taxon>Bacteria</taxon>
        <taxon>Pseudomonadati</taxon>
        <taxon>Pseudomonadota</taxon>
        <taxon>Alphaproteobacteria</taxon>
        <taxon>Rhodobacterales</taxon>
        <taxon>Paracoccaceae</taxon>
        <taxon>Tabrizicola</taxon>
    </lineage>
</organism>
<feature type="transmembrane region" description="Helical" evidence="8">
    <location>
        <begin position="312"/>
        <end position="341"/>
    </location>
</feature>
<evidence type="ECO:0000256" key="7">
    <source>
        <dbReference type="ARBA" id="ARBA00024033"/>
    </source>
</evidence>
<evidence type="ECO:0000256" key="2">
    <source>
        <dbReference type="ARBA" id="ARBA00022475"/>
    </source>
</evidence>
<keyword evidence="3" id="KW-0808">Transferase</keyword>
<feature type="transmembrane region" description="Helical" evidence="8">
    <location>
        <begin position="353"/>
        <end position="375"/>
    </location>
</feature>
<feature type="transmembrane region" description="Helical" evidence="8">
    <location>
        <begin position="253"/>
        <end position="274"/>
    </location>
</feature>
<name>A0A3S8U1X2_9RHOB</name>
<dbReference type="Pfam" id="PF09594">
    <property type="entry name" value="GT87"/>
    <property type="match status" value="1"/>
</dbReference>
<protein>
    <submittedName>
        <fullName evidence="9">DUF2029 domain-containing protein</fullName>
    </submittedName>
</protein>
<evidence type="ECO:0000256" key="5">
    <source>
        <dbReference type="ARBA" id="ARBA00022989"/>
    </source>
</evidence>
<evidence type="ECO:0000313" key="10">
    <source>
        <dbReference type="Proteomes" id="UP000282002"/>
    </source>
</evidence>
<dbReference type="KEGG" id="taw:EI545_01065"/>
<keyword evidence="10" id="KW-1185">Reference proteome</keyword>
<dbReference type="InterPro" id="IPR018584">
    <property type="entry name" value="GT87"/>
</dbReference>
<evidence type="ECO:0000256" key="6">
    <source>
        <dbReference type="ARBA" id="ARBA00023136"/>
    </source>
</evidence>
<evidence type="ECO:0000256" key="1">
    <source>
        <dbReference type="ARBA" id="ARBA00004651"/>
    </source>
</evidence>
<reference evidence="9 10" key="1">
    <citation type="submission" date="2018-12" db="EMBL/GenBank/DDBJ databases">
        <title>Complete genome sequencing of Tabrizicola sp. K13M18.</title>
        <authorList>
            <person name="Bae J.-W."/>
        </authorList>
    </citation>
    <scope>NUCLEOTIDE SEQUENCE [LARGE SCALE GENOMIC DNA]</scope>
    <source>
        <strain evidence="9 10">K13M18</strain>
    </source>
</reference>
<evidence type="ECO:0000256" key="3">
    <source>
        <dbReference type="ARBA" id="ARBA00022679"/>
    </source>
</evidence>
<dbReference type="Proteomes" id="UP000282002">
    <property type="component" value="Chromosome"/>
</dbReference>
<keyword evidence="4 8" id="KW-0812">Transmembrane</keyword>
<evidence type="ECO:0000256" key="8">
    <source>
        <dbReference type="SAM" id="Phobius"/>
    </source>
</evidence>
<keyword evidence="6 8" id="KW-0472">Membrane</keyword>